<accession>A0A9N9NCY2</accession>
<keyword evidence="3" id="KW-1185">Reference proteome</keyword>
<evidence type="ECO:0000313" key="2">
    <source>
        <dbReference type="EMBL" id="CAG8721310.1"/>
    </source>
</evidence>
<gene>
    <name evidence="2" type="ORF">FMOSSE_LOCUS15011</name>
</gene>
<organism evidence="2 3">
    <name type="scientific">Funneliformis mosseae</name>
    <name type="common">Endomycorrhizal fungus</name>
    <name type="synonym">Glomus mosseae</name>
    <dbReference type="NCBI Taxonomy" id="27381"/>
    <lineage>
        <taxon>Eukaryota</taxon>
        <taxon>Fungi</taxon>
        <taxon>Fungi incertae sedis</taxon>
        <taxon>Mucoromycota</taxon>
        <taxon>Glomeromycotina</taxon>
        <taxon>Glomeromycetes</taxon>
        <taxon>Glomerales</taxon>
        <taxon>Glomeraceae</taxon>
        <taxon>Funneliformis</taxon>
    </lineage>
</organism>
<sequence>QHGINSTPSSNERQEFIQDPLDGQNAKSCAAPCKVCKESE</sequence>
<protein>
    <submittedName>
        <fullName evidence="2">15284_t:CDS:1</fullName>
    </submittedName>
</protein>
<comment type="caution">
    <text evidence="2">The sequence shown here is derived from an EMBL/GenBank/DDBJ whole genome shotgun (WGS) entry which is preliminary data.</text>
</comment>
<dbReference type="Proteomes" id="UP000789375">
    <property type="component" value="Unassembled WGS sequence"/>
</dbReference>
<feature type="compositionally biased region" description="Polar residues" evidence="1">
    <location>
        <begin position="1"/>
        <end position="11"/>
    </location>
</feature>
<feature type="region of interest" description="Disordered" evidence="1">
    <location>
        <begin position="1"/>
        <end position="27"/>
    </location>
</feature>
<reference evidence="2" key="1">
    <citation type="submission" date="2021-06" db="EMBL/GenBank/DDBJ databases">
        <authorList>
            <person name="Kallberg Y."/>
            <person name="Tangrot J."/>
            <person name="Rosling A."/>
        </authorList>
    </citation>
    <scope>NUCLEOTIDE SEQUENCE</scope>
    <source>
        <strain evidence="2">87-6 pot B 2015</strain>
    </source>
</reference>
<name>A0A9N9NCY2_FUNMO</name>
<evidence type="ECO:0000313" key="3">
    <source>
        <dbReference type="Proteomes" id="UP000789375"/>
    </source>
</evidence>
<proteinExistence type="predicted"/>
<dbReference type="AlphaFoldDB" id="A0A9N9NCY2"/>
<evidence type="ECO:0000256" key="1">
    <source>
        <dbReference type="SAM" id="MobiDB-lite"/>
    </source>
</evidence>
<dbReference type="EMBL" id="CAJVPP010013559">
    <property type="protein sequence ID" value="CAG8721310.1"/>
    <property type="molecule type" value="Genomic_DNA"/>
</dbReference>
<feature type="non-terminal residue" evidence="2">
    <location>
        <position position="1"/>
    </location>
</feature>